<evidence type="ECO:0000313" key="3">
    <source>
        <dbReference type="Proteomes" id="UP000001514"/>
    </source>
</evidence>
<protein>
    <submittedName>
        <fullName evidence="2">BAHD family acyltransferase</fullName>
        <ecNumber evidence="2">2.3.1.-</ecNumber>
    </submittedName>
</protein>
<dbReference type="HOGENOM" id="CLU_014546_2_0_1"/>
<sequence>MKITSRTRYAIKLPAPSPGGIHLLSNIDQIVPRYYTQFLLFFPTTTRELSTDNLKASLSTTLATFYPLAGRYAVLPNNALQLECSDQGSDFFEAFVDGELDDFGGFEQHDPRFELLSPTGIYKTSGDITEAPLVTAQVTRFQCGGSSLVLGVHHNVGDGFSASSFLTAWSLVSRGEGEEFLAPCFDHSLMDAKTLRKVDDPAKLFNHVEYQTQHPNVPATFPELKACMFKFPTWAIEALRSFCDPGTTKFEALAAHVWKSVTKARNLEPHEETKLGMAVDGRTRFTPPLPEKYFGNVIFYACTASSSQKLVENPVRYAASLVHEATHRITDEYMRSALHWLEQQPSPLGVFPSFCDARTDLALTSWSRFPLYDVDFGGGKPVFVGLPVAAFTGLVIFLPRLDDQTMVVLVGLYAEHMRNLLADPEFCT</sequence>
<keyword evidence="2" id="KW-0012">Acyltransferase</keyword>
<dbReference type="InterPro" id="IPR023213">
    <property type="entry name" value="CAT-like_dom_sf"/>
</dbReference>
<dbReference type="InParanoid" id="D8RRG1"/>
<keyword evidence="2" id="KW-0808">Transferase</keyword>
<dbReference type="eggNOG" id="ENOG502QTJX">
    <property type="taxonomic scope" value="Eukaryota"/>
</dbReference>
<reference evidence="2 3" key="1">
    <citation type="journal article" date="2011" name="Science">
        <title>The Selaginella genome identifies genetic changes associated with the evolution of vascular plants.</title>
        <authorList>
            <person name="Banks J.A."/>
            <person name="Nishiyama T."/>
            <person name="Hasebe M."/>
            <person name="Bowman J.L."/>
            <person name="Gribskov M."/>
            <person name="dePamphilis C."/>
            <person name="Albert V.A."/>
            <person name="Aono N."/>
            <person name="Aoyama T."/>
            <person name="Ambrose B.A."/>
            <person name="Ashton N.W."/>
            <person name="Axtell M.J."/>
            <person name="Barker E."/>
            <person name="Barker M.S."/>
            <person name="Bennetzen J.L."/>
            <person name="Bonawitz N.D."/>
            <person name="Chapple C."/>
            <person name="Cheng C."/>
            <person name="Correa L.G."/>
            <person name="Dacre M."/>
            <person name="DeBarry J."/>
            <person name="Dreyer I."/>
            <person name="Elias M."/>
            <person name="Engstrom E.M."/>
            <person name="Estelle M."/>
            <person name="Feng L."/>
            <person name="Finet C."/>
            <person name="Floyd S.K."/>
            <person name="Frommer W.B."/>
            <person name="Fujita T."/>
            <person name="Gramzow L."/>
            <person name="Gutensohn M."/>
            <person name="Harholt J."/>
            <person name="Hattori M."/>
            <person name="Heyl A."/>
            <person name="Hirai T."/>
            <person name="Hiwatashi Y."/>
            <person name="Ishikawa M."/>
            <person name="Iwata M."/>
            <person name="Karol K.G."/>
            <person name="Koehler B."/>
            <person name="Kolukisaoglu U."/>
            <person name="Kubo M."/>
            <person name="Kurata T."/>
            <person name="Lalonde S."/>
            <person name="Li K."/>
            <person name="Li Y."/>
            <person name="Litt A."/>
            <person name="Lyons E."/>
            <person name="Manning G."/>
            <person name="Maruyama T."/>
            <person name="Michael T.P."/>
            <person name="Mikami K."/>
            <person name="Miyazaki S."/>
            <person name="Morinaga S."/>
            <person name="Murata T."/>
            <person name="Mueller-Roeber B."/>
            <person name="Nelson D.R."/>
            <person name="Obara M."/>
            <person name="Oguri Y."/>
            <person name="Olmstead R.G."/>
            <person name="Onodera N."/>
            <person name="Petersen B.L."/>
            <person name="Pils B."/>
            <person name="Prigge M."/>
            <person name="Rensing S.A."/>
            <person name="Riano-Pachon D.M."/>
            <person name="Roberts A.W."/>
            <person name="Sato Y."/>
            <person name="Scheller H.V."/>
            <person name="Schulz B."/>
            <person name="Schulz C."/>
            <person name="Shakirov E.V."/>
            <person name="Shibagaki N."/>
            <person name="Shinohara N."/>
            <person name="Shippen D.E."/>
            <person name="Soerensen I."/>
            <person name="Sotooka R."/>
            <person name="Sugimoto N."/>
            <person name="Sugita M."/>
            <person name="Sumikawa N."/>
            <person name="Tanurdzic M."/>
            <person name="Theissen G."/>
            <person name="Ulvskov P."/>
            <person name="Wakazuki S."/>
            <person name="Weng J.K."/>
            <person name="Willats W.W."/>
            <person name="Wipf D."/>
            <person name="Wolf P.G."/>
            <person name="Yang L."/>
            <person name="Zimmer A.D."/>
            <person name="Zhu Q."/>
            <person name="Mitros T."/>
            <person name="Hellsten U."/>
            <person name="Loque D."/>
            <person name="Otillar R."/>
            <person name="Salamov A."/>
            <person name="Schmutz J."/>
            <person name="Shapiro H."/>
            <person name="Lindquist E."/>
            <person name="Lucas S."/>
            <person name="Rokhsar D."/>
            <person name="Grigoriev I.V."/>
        </authorList>
    </citation>
    <scope>NUCLEOTIDE SEQUENCE [LARGE SCALE GENOMIC DNA]</scope>
</reference>
<dbReference type="Pfam" id="PF02458">
    <property type="entry name" value="Transferase"/>
    <property type="match status" value="1"/>
</dbReference>
<dbReference type="OrthoDB" id="1925194at2759"/>
<gene>
    <name evidence="2" type="primary">BAHDc2-1</name>
    <name evidence="2" type="ORF">SELMODRAFT_450611</name>
</gene>
<evidence type="ECO:0000256" key="1">
    <source>
        <dbReference type="ARBA" id="ARBA00009861"/>
    </source>
</evidence>
<organism evidence="3">
    <name type="scientific">Selaginella moellendorffii</name>
    <name type="common">Spikemoss</name>
    <dbReference type="NCBI Taxonomy" id="88036"/>
    <lineage>
        <taxon>Eukaryota</taxon>
        <taxon>Viridiplantae</taxon>
        <taxon>Streptophyta</taxon>
        <taxon>Embryophyta</taxon>
        <taxon>Tracheophyta</taxon>
        <taxon>Lycopodiopsida</taxon>
        <taxon>Selaginellales</taxon>
        <taxon>Selaginellaceae</taxon>
        <taxon>Selaginella</taxon>
    </lineage>
</organism>
<dbReference type="KEGG" id="smo:SELMODRAFT_450611"/>
<dbReference type="OMA" id="NDQIMPR"/>
<comment type="similarity">
    <text evidence="1">Belongs to the plant acyltransferase family.</text>
</comment>
<name>D8RRG1_SELML</name>
<dbReference type="PANTHER" id="PTHR31642">
    <property type="entry name" value="TRICHOTHECENE 3-O-ACETYLTRANSFERASE"/>
    <property type="match status" value="1"/>
</dbReference>
<dbReference type="EC" id="2.3.1.-" evidence="2"/>
<dbReference type="GO" id="GO:0016747">
    <property type="term" value="F:acyltransferase activity, transferring groups other than amino-acyl groups"/>
    <property type="evidence" value="ECO:0000318"/>
    <property type="project" value="GO_Central"/>
</dbReference>
<keyword evidence="3" id="KW-1185">Reference proteome</keyword>
<dbReference type="PANTHER" id="PTHR31642:SF328">
    <property type="entry name" value="BAHD FAMILY ACYLTRANSFERASE"/>
    <property type="match status" value="1"/>
</dbReference>
<dbReference type="InterPro" id="IPR050317">
    <property type="entry name" value="Plant_Fungal_Acyltransferase"/>
</dbReference>
<proteinExistence type="inferred from homology"/>
<dbReference type="AlphaFoldDB" id="D8RRG1"/>
<dbReference type="Proteomes" id="UP000001514">
    <property type="component" value="Unassembled WGS sequence"/>
</dbReference>
<dbReference type="EMBL" id="GL377587">
    <property type="protein sequence ID" value="EFJ25392.1"/>
    <property type="molecule type" value="Genomic_DNA"/>
</dbReference>
<accession>D8RRG1</accession>
<dbReference type="Gramene" id="EFJ25392">
    <property type="protein sequence ID" value="EFJ25392"/>
    <property type="gene ID" value="SELMODRAFT_450611"/>
</dbReference>
<dbReference type="Gene3D" id="3.30.559.10">
    <property type="entry name" value="Chloramphenicol acetyltransferase-like domain"/>
    <property type="match status" value="2"/>
</dbReference>
<dbReference type="GeneID" id="9642643"/>
<dbReference type="SUPFAM" id="SSF52777">
    <property type="entry name" value="CoA-dependent acyltransferases"/>
    <property type="match status" value="1"/>
</dbReference>
<dbReference type="STRING" id="88036.D8RRG1"/>
<evidence type="ECO:0000313" key="2">
    <source>
        <dbReference type="EMBL" id="EFJ25392.1"/>
    </source>
</evidence>